<keyword evidence="3" id="KW-1185">Reference proteome</keyword>
<evidence type="ECO:0000256" key="1">
    <source>
        <dbReference type="SAM" id="Phobius"/>
    </source>
</evidence>
<gene>
    <name evidence="2" type="ORF">LMG28140_04381</name>
</gene>
<sequence>MIRRALVIRSKSSFVAWVSIGTGAVFLVLALPMAALGAFVLGAYCAYSARRKLR</sequence>
<keyword evidence="1" id="KW-0812">Transmembrane</keyword>
<evidence type="ECO:0000313" key="2">
    <source>
        <dbReference type="EMBL" id="CAD6546803.1"/>
    </source>
</evidence>
<accession>A0ABM8NWG5</accession>
<dbReference type="EMBL" id="CAJHCP010000009">
    <property type="protein sequence ID" value="CAD6546803.1"/>
    <property type="molecule type" value="Genomic_DNA"/>
</dbReference>
<reference evidence="2 3" key="1">
    <citation type="submission" date="2020-10" db="EMBL/GenBank/DDBJ databases">
        <authorList>
            <person name="Peeters C."/>
        </authorList>
    </citation>
    <scope>NUCLEOTIDE SEQUENCE [LARGE SCALE GENOMIC DNA]</scope>
    <source>
        <strain evidence="2 3">LMG 28140</strain>
    </source>
</reference>
<protein>
    <submittedName>
        <fullName evidence="2">Uncharacterized protein</fullName>
    </submittedName>
</protein>
<keyword evidence="1" id="KW-1133">Transmembrane helix</keyword>
<organism evidence="2 3">
    <name type="scientific">Paraburkholderia metrosideri</name>
    <dbReference type="NCBI Taxonomy" id="580937"/>
    <lineage>
        <taxon>Bacteria</taxon>
        <taxon>Pseudomonadati</taxon>
        <taxon>Pseudomonadota</taxon>
        <taxon>Betaproteobacteria</taxon>
        <taxon>Burkholderiales</taxon>
        <taxon>Burkholderiaceae</taxon>
        <taxon>Paraburkholderia</taxon>
    </lineage>
</organism>
<proteinExistence type="predicted"/>
<keyword evidence="1" id="KW-0472">Membrane</keyword>
<dbReference type="Proteomes" id="UP000598032">
    <property type="component" value="Unassembled WGS sequence"/>
</dbReference>
<evidence type="ECO:0000313" key="3">
    <source>
        <dbReference type="Proteomes" id="UP000598032"/>
    </source>
</evidence>
<name>A0ABM8NWG5_9BURK</name>
<comment type="caution">
    <text evidence="2">The sequence shown here is derived from an EMBL/GenBank/DDBJ whole genome shotgun (WGS) entry which is preliminary data.</text>
</comment>
<feature type="transmembrane region" description="Helical" evidence="1">
    <location>
        <begin position="14"/>
        <end position="47"/>
    </location>
</feature>